<dbReference type="Gene3D" id="1.10.340.30">
    <property type="entry name" value="Hypothetical protein, domain 2"/>
    <property type="match status" value="1"/>
</dbReference>
<sequence>MPRRSRNWELPHGLGGFKTGEGEVGGPQTRKRKAQSDDANDNKKSKNITKTSIDQGSKRKYDVSPFPTHSSPTHEEAVNVANLLVTEHGAPYEPKELPPASKKVTGCGNVANVMEATMRTLLSGAVTMGAANNMLVSLIAAFPAPKDSSWTIDWEFIRQSVAEEQLDQKKLAKVLSSGGLQNLKAGHIIQALQIIYDANMYRMSVLQNELDTGVVTIVTKDHPEFPALSNLSAEKKASIIALLKTDALSLNWLHMLDDNRDILDVLQTIRGVSVKTASCVVLFSLQRPSFAVDTHVHRMCTWLGWVPDDVPGNAPEKTFYHCDLKVPDHLKYQLHQLFIRHGQDCFRCTGKSVPGSKQWNETECVLEKFLNRNLAHKKKGVAKNGAKSKQAGSAPDEGNEAGVKEIGDEVKENSMELVATIETDNTESTHPSSEEIKEETSDSEEKFVETAAVEAKKGRKRTRKDDDDDDDYQETKPSKRARLSAGKKVGEAKRGTLGIRYYLRT</sequence>
<dbReference type="SUPFAM" id="SSF48150">
    <property type="entry name" value="DNA-glycosylase"/>
    <property type="match status" value="1"/>
</dbReference>
<accession>A0A9N9KNC0</accession>
<dbReference type="InterPro" id="IPR011257">
    <property type="entry name" value="DNA_glycosylase"/>
</dbReference>
<reference evidence="3" key="1">
    <citation type="submission" date="2021-07" db="EMBL/GenBank/DDBJ databases">
        <authorList>
            <person name="Durling M."/>
        </authorList>
    </citation>
    <scope>NUCLEOTIDE SEQUENCE</scope>
</reference>
<dbReference type="Proteomes" id="UP000696280">
    <property type="component" value="Unassembled WGS sequence"/>
</dbReference>
<comment type="caution">
    <text evidence="3">The sequence shown here is derived from an EMBL/GenBank/DDBJ whole genome shotgun (WGS) entry which is preliminary data.</text>
</comment>
<feature type="region of interest" description="Disordered" evidence="1">
    <location>
        <begin position="379"/>
        <end position="401"/>
    </location>
</feature>
<dbReference type="GO" id="GO:0006285">
    <property type="term" value="P:base-excision repair, AP site formation"/>
    <property type="evidence" value="ECO:0007669"/>
    <property type="project" value="UniProtKB-ARBA"/>
</dbReference>
<proteinExistence type="predicted"/>
<feature type="compositionally biased region" description="Gly residues" evidence="1">
    <location>
        <begin position="13"/>
        <end position="25"/>
    </location>
</feature>
<dbReference type="PANTHER" id="PTHR47203">
    <property type="match status" value="1"/>
</dbReference>
<dbReference type="SMART" id="SM00478">
    <property type="entry name" value="ENDO3c"/>
    <property type="match status" value="1"/>
</dbReference>
<feature type="domain" description="HhH-GPD" evidence="2">
    <location>
        <begin position="205"/>
        <end position="344"/>
    </location>
</feature>
<dbReference type="Pfam" id="PF00730">
    <property type="entry name" value="HhH-GPD"/>
    <property type="match status" value="1"/>
</dbReference>
<dbReference type="CDD" id="cd00056">
    <property type="entry name" value="ENDO3c"/>
    <property type="match status" value="1"/>
</dbReference>
<dbReference type="AlphaFoldDB" id="A0A9N9KNC0"/>
<evidence type="ECO:0000313" key="3">
    <source>
        <dbReference type="EMBL" id="CAG8950103.1"/>
    </source>
</evidence>
<feature type="compositionally biased region" description="Basic and acidic residues" evidence="1">
    <location>
        <begin position="432"/>
        <end position="448"/>
    </location>
</feature>
<name>A0A9N9KNC0_9HELO</name>
<dbReference type="GO" id="GO:0003824">
    <property type="term" value="F:catalytic activity"/>
    <property type="evidence" value="ECO:0007669"/>
    <property type="project" value="InterPro"/>
</dbReference>
<feature type="region of interest" description="Disordered" evidence="1">
    <location>
        <begin position="422"/>
        <end position="490"/>
    </location>
</feature>
<organism evidence="3 4">
    <name type="scientific">Hymenoscyphus fraxineus</name>
    <dbReference type="NCBI Taxonomy" id="746836"/>
    <lineage>
        <taxon>Eukaryota</taxon>
        <taxon>Fungi</taxon>
        <taxon>Dikarya</taxon>
        <taxon>Ascomycota</taxon>
        <taxon>Pezizomycotina</taxon>
        <taxon>Leotiomycetes</taxon>
        <taxon>Helotiales</taxon>
        <taxon>Helotiaceae</taxon>
        <taxon>Hymenoscyphus</taxon>
    </lineage>
</organism>
<evidence type="ECO:0000256" key="1">
    <source>
        <dbReference type="SAM" id="MobiDB-lite"/>
    </source>
</evidence>
<feature type="compositionally biased region" description="Polar residues" evidence="1">
    <location>
        <begin position="422"/>
        <end position="431"/>
    </location>
</feature>
<feature type="region of interest" description="Disordered" evidence="1">
    <location>
        <begin position="1"/>
        <end position="74"/>
    </location>
</feature>
<evidence type="ECO:0000259" key="2">
    <source>
        <dbReference type="SMART" id="SM00478"/>
    </source>
</evidence>
<feature type="compositionally biased region" description="Basic and acidic residues" evidence="1">
    <location>
        <begin position="34"/>
        <end position="44"/>
    </location>
</feature>
<evidence type="ECO:0000313" key="4">
    <source>
        <dbReference type="Proteomes" id="UP000696280"/>
    </source>
</evidence>
<dbReference type="PANTHER" id="PTHR47203:SF1">
    <property type="entry name" value="HYPOTHETICAL BASE EXCISION DNA REPAIR PROTEIN (EUROFUNG)"/>
    <property type="match status" value="1"/>
</dbReference>
<dbReference type="OrthoDB" id="5607at2759"/>
<dbReference type="InterPro" id="IPR003265">
    <property type="entry name" value="HhH-GPD_domain"/>
</dbReference>
<gene>
    <name evidence="3" type="ORF">HYFRA_00008337</name>
</gene>
<dbReference type="EMBL" id="CAJVRL010000035">
    <property type="protein sequence ID" value="CAG8950103.1"/>
    <property type="molecule type" value="Genomic_DNA"/>
</dbReference>
<protein>
    <recommendedName>
        <fullName evidence="2">HhH-GPD domain-containing protein</fullName>
    </recommendedName>
</protein>
<keyword evidence="4" id="KW-1185">Reference proteome</keyword>